<dbReference type="PANTHER" id="PTHR11257:SF12">
    <property type="entry name" value="EJACULATORY BULB-SPECIFIC PROTEIN 3-RELATED"/>
    <property type="match status" value="1"/>
</dbReference>
<dbReference type="AlphaFoldDB" id="A0AAN8XNH3"/>
<protein>
    <submittedName>
        <fullName evidence="3">Uncharacterized protein</fullName>
    </submittedName>
</protein>
<evidence type="ECO:0000313" key="3">
    <source>
        <dbReference type="EMBL" id="KAK6643136.1"/>
    </source>
</evidence>
<feature type="signal peptide" evidence="2">
    <location>
        <begin position="1"/>
        <end position="19"/>
    </location>
</feature>
<evidence type="ECO:0000256" key="2">
    <source>
        <dbReference type="SAM" id="SignalP"/>
    </source>
</evidence>
<name>A0AAN8XNH3_POLSC</name>
<dbReference type="InterPro" id="IPR036682">
    <property type="entry name" value="OS_D_A10/PebIII_sf"/>
</dbReference>
<evidence type="ECO:0000256" key="1">
    <source>
        <dbReference type="SAM" id="MobiDB-lite"/>
    </source>
</evidence>
<gene>
    <name evidence="3" type="ORF">RUM43_004639</name>
</gene>
<proteinExistence type="predicted"/>
<feature type="chain" id="PRO_5042933450" evidence="2">
    <location>
        <begin position="20"/>
        <end position="158"/>
    </location>
</feature>
<comment type="caution">
    <text evidence="3">The sequence shown here is derived from an EMBL/GenBank/DDBJ whole genome shotgun (WGS) entry which is preliminary data.</text>
</comment>
<feature type="region of interest" description="Disordered" evidence="1">
    <location>
        <begin position="118"/>
        <end position="158"/>
    </location>
</feature>
<dbReference type="PANTHER" id="PTHR11257">
    <property type="entry name" value="CHEMOSENSORY PROTEIN-RELATED"/>
    <property type="match status" value="1"/>
</dbReference>
<keyword evidence="2" id="KW-0732">Signal</keyword>
<accession>A0AAN8XNH3</accession>
<organism evidence="3 4">
    <name type="scientific">Polyplax serrata</name>
    <name type="common">Common mouse louse</name>
    <dbReference type="NCBI Taxonomy" id="468196"/>
    <lineage>
        <taxon>Eukaryota</taxon>
        <taxon>Metazoa</taxon>
        <taxon>Ecdysozoa</taxon>
        <taxon>Arthropoda</taxon>
        <taxon>Hexapoda</taxon>
        <taxon>Insecta</taxon>
        <taxon>Pterygota</taxon>
        <taxon>Neoptera</taxon>
        <taxon>Paraneoptera</taxon>
        <taxon>Psocodea</taxon>
        <taxon>Troctomorpha</taxon>
        <taxon>Phthiraptera</taxon>
        <taxon>Anoplura</taxon>
        <taxon>Polyplacidae</taxon>
        <taxon>Polyplax</taxon>
    </lineage>
</organism>
<feature type="compositionally biased region" description="Basic and acidic residues" evidence="1">
    <location>
        <begin position="136"/>
        <end position="158"/>
    </location>
</feature>
<dbReference type="InterPro" id="IPR005055">
    <property type="entry name" value="A10/PebIII"/>
</dbReference>
<dbReference type="SUPFAM" id="SSF100910">
    <property type="entry name" value="Chemosensory protein Csp2"/>
    <property type="match status" value="1"/>
</dbReference>
<dbReference type="Proteomes" id="UP001372834">
    <property type="component" value="Unassembled WGS sequence"/>
</dbReference>
<reference evidence="3 4" key="1">
    <citation type="submission" date="2023-10" db="EMBL/GenBank/DDBJ databases">
        <title>Genomes of two closely related lineages of the louse Polyplax serrata with different host specificities.</title>
        <authorList>
            <person name="Martinu J."/>
            <person name="Tarabai H."/>
            <person name="Stefka J."/>
            <person name="Hypsa V."/>
        </authorList>
    </citation>
    <scope>NUCLEOTIDE SEQUENCE [LARGE SCALE GENOMIC DNA]</scope>
    <source>
        <strain evidence="3">HR10_N</strain>
    </source>
</reference>
<evidence type="ECO:0000313" key="4">
    <source>
        <dbReference type="Proteomes" id="UP001372834"/>
    </source>
</evidence>
<dbReference type="Pfam" id="PF03392">
    <property type="entry name" value="OS-D"/>
    <property type="match status" value="1"/>
</dbReference>
<dbReference type="Gene3D" id="1.10.2080.10">
    <property type="entry name" value="Insect odorant-binding protein A10/Ejaculatory bulb-specific protein 3"/>
    <property type="match status" value="1"/>
</dbReference>
<dbReference type="EMBL" id="JAWJWE010000002">
    <property type="protein sequence ID" value="KAK6643136.1"/>
    <property type="molecule type" value="Genomic_DNA"/>
</dbReference>
<sequence>MAILAKILLLCVLLTHLKAETYTRKWDNINVDDILANNRLLENYKKCLLDQGPCTEEGKELKKNIPDALQTECRKCTQTQKVNTEKVIDFMIENRKPWWEELQKKYDPTGIYYRRKMEKRAREHRADGEDAEEDEKNVKETKSLNKTEKYNDSEELSK</sequence>